<keyword evidence="2" id="KW-0560">Oxidoreductase</keyword>
<dbReference type="Pfam" id="PF03992">
    <property type="entry name" value="ABM"/>
    <property type="match status" value="1"/>
</dbReference>
<evidence type="ECO:0000313" key="3">
    <source>
        <dbReference type="Proteomes" id="UP000179616"/>
    </source>
</evidence>
<sequence>MSEPIVFINMFELAADKVDAFLAGWKKRAEFMAEQPGFLSFRIHRAIVPGTRFQLVNIATWESIEALTTATGNDRFQSMVREAAAEFDAVAYPAVYHVALEV</sequence>
<feature type="domain" description="ABM" evidence="1">
    <location>
        <begin position="5"/>
        <end position="99"/>
    </location>
</feature>
<organism evidence="2 3">
    <name type="scientific">Mycobacteroides franklinii</name>
    <dbReference type="NCBI Taxonomy" id="948102"/>
    <lineage>
        <taxon>Bacteria</taxon>
        <taxon>Bacillati</taxon>
        <taxon>Actinomycetota</taxon>
        <taxon>Actinomycetes</taxon>
        <taxon>Mycobacteriales</taxon>
        <taxon>Mycobacteriaceae</taxon>
        <taxon>Mycobacteroides</taxon>
    </lineage>
</organism>
<dbReference type="PROSITE" id="PS51725">
    <property type="entry name" value="ABM"/>
    <property type="match status" value="1"/>
</dbReference>
<reference evidence="2 3" key="1">
    <citation type="submission" date="2016-10" db="EMBL/GenBank/DDBJ databases">
        <title>Evaluation of Human, Veterinary and Environmental Mycobacterium chelonae Isolates by Core Genome Phylogenomic Analysis, Targeted Gene Comparison, and Anti-microbial Susceptibility Patterns: A Tale of Mistaken Identities.</title>
        <authorList>
            <person name="Fogelson S.B."/>
            <person name="Camus A.C."/>
            <person name="Lorenz W."/>
            <person name="Vasireddy R."/>
            <person name="Vasireddy S."/>
            <person name="Smith T."/>
            <person name="Brown-Elliott B.A."/>
            <person name="Wallace R.J.Jr."/>
            <person name="Hasan N.A."/>
            <person name="Reischl U."/>
            <person name="Sanchez S."/>
        </authorList>
    </citation>
    <scope>NUCLEOTIDE SEQUENCE [LARGE SCALE GENOMIC DNA]</scope>
    <source>
        <strain evidence="2 3">1559</strain>
    </source>
</reference>
<dbReference type="GeneID" id="57165860"/>
<dbReference type="OrthoDB" id="9795593at2"/>
<dbReference type="SUPFAM" id="SSF54909">
    <property type="entry name" value="Dimeric alpha+beta barrel"/>
    <property type="match status" value="1"/>
</dbReference>
<keyword evidence="2" id="KW-0503">Monooxygenase</keyword>
<dbReference type="Gene3D" id="3.30.70.100">
    <property type="match status" value="1"/>
</dbReference>
<accession>A0A1S1LHS3</accession>
<dbReference type="GO" id="GO:0004497">
    <property type="term" value="F:monooxygenase activity"/>
    <property type="evidence" value="ECO:0007669"/>
    <property type="project" value="UniProtKB-KW"/>
</dbReference>
<dbReference type="InterPro" id="IPR007138">
    <property type="entry name" value="ABM_dom"/>
</dbReference>
<dbReference type="InterPro" id="IPR011008">
    <property type="entry name" value="Dimeric_a/b-barrel"/>
</dbReference>
<dbReference type="RefSeq" id="WP_070936010.1">
    <property type="nucleotide sequence ID" value="NZ_MLIK01000004.1"/>
</dbReference>
<dbReference type="Proteomes" id="UP000179616">
    <property type="component" value="Unassembled WGS sequence"/>
</dbReference>
<dbReference type="STRING" id="948102.BKG76_03530"/>
<comment type="caution">
    <text evidence="2">The sequence shown here is derived from an EMBL/GenBank/DDBJ whole genome shotgun (WGS) entry which is preliminary data.</text>
</comment>
<evidence type="ECO:0000259" key="1">
    <source>
        <dbReference type="PROSITE" id="PS51725"/>
    </source>
</evidence>
<gene>
    <name evidence="2" type="ORF">BKG76_03530</name>
</gene>
<evidence type="ECO:0000313" key="2">
    <source>
        <dbReference type="EMBL" id="OHU30805.1"/>
    </source>
</evidence>
<dbReference type="EMBL" id="MLIK01000004">
    <property type="protein sequence ID" value="OHU30805.1"/>
    <property type="molecule type" value="Genomic_DNA"/>
</dbReference>
<dbReference type="AlphaFoldDB" id="A0A1S1LHS3"/>
<name>A0A1S1LHS3_9MYCO</name>
<proteinExistence type="predicted"/>
<protein>
    <submittedName>
        <fullName evidence="2">Monooxygenase</fullName>
    </submittedName>
</protein>